<feature type="chain" id="PRO_5035907184" evidence="1">
    <location>
        <begin position="22"/>
        <end position="135"/>
    </location>
</feature>
<dbReference type="AlphaFoldDB" id="A0A8T1WKX1"/>
<name>A0A8T1WKX1_9STRA</name>
<evidence type="ECO:0000256" key="1">
    <source>
        <dbReference type="SAM" id="SignalP"/>
    </source>
</evidence>
<evidence type="ECO:0000313" key="3">
    <source>
        <dbReference type="Proteomes" id="UP000694044"/>
    </source>
</evidence>
<comment type="caution">
    <text evidence="2">The sequence shown here is derived from an EMBL/GenBank/DDBJ whole genome shotgun (WGS) entry which is preliminary data.</text>
</comment>
<keyword evidence="3" id="KW-1185">Reference proteome</keyword>
<dbReference type="Proteomes" id="UP000694044">
    <property type="component" value="Unassembled WGS sequence"/>
</dbReference>
<gene>
    <name evidence="2" type="ORF">PHYPSEUDO_000008</name>
</gene>
<feature type="signal peptide" evidence="1">
    <location>
        <begin position="1"/>
        <end position="21"/>
    </location>
</feature>
<proteinExistence type="predicted"/>
<dbReference type="EMBL" id="JAGDFM010000001">
    <property type="protein sequence ID" value="KAG7393831.1"/>
    <property type="molecule type" value="Genomic_DNA"/>
</dbReference>
<organism evidence="2 3">
    <name type="scientific">Phytophthora pseudosyringae</name>
    <dbReference type="NCBI Taxonomy" id="221518"/>
    <lineage>
        <taxon>Eukaryota</taxon>
        <taxon>Sar</taxon>
        <taxon>Stramenopiles</taxon>
        <taxon>Oomycota</taxon>
        <taxon>Peronosporomycetes</taxon>
        <taxon>Peronosporales</taxon>
        <taxon>Peronosporaceae</taxon>
        <taxon>Phytophthora</taxon>
    </lineage>
</organism>
<reference evidence="2" key="1">
    <citation type="submission" date="2021-02" db="EMBL/GenBank/DDBJ databases">
        <authorList>
            <person name="Palmer J.M."/>
        </authorList>
    </citation>
    <scope>NUCLEOTIDE SEQUENCE</scope>
    <source>
        <strain evidence="2">SCRP734</strain>
    </source>
</reference>
<accession>A0A8T1WKX1</accession>
<evidence type="ECO:0000313" key="2">
    <source>
        <dbReference type="EMBL" id="KAG7393831.1"/>
    </source>
</evidence>
<keyword evidence="1" id="KW-0732">Signal</keyword>
<protein>
    <submittedName>
        <fullName evidence="2">Uncharacterized protein</fullName>
    </submittedName>
</protein>
<sequence length="135" mass="15003">MSATNIDRFLALLLLSGTLFGFQVEFTSDALLANGVADFVIERGNKKVIVVVAKKKDYIQDMIELLVLMDIAVSNSIKDGIPSDRVYGIVTENVQWEFFQRSASAIPLCTHHISPPPNRDRIEAVASRLYGILHN</sequence>